<reference evidence="3 4" key="1">
    <citation type="submission" date="2016-11" db="EMBL/GenBank/DDBJ databases">
        <authorList>
            <person name="Jaros S."/>
            <person name="Januszkiewicz K."/>
            <person name="Wedrychowicz H."/>
        </authorList>
    </citation>
    <scope>NUCLEOTIDE SEQUENCE [LARGE SCALE GENOMIC DNA]</scope>
    <source>
        <strain evidence="3 4">DSM 17918</strain>
    </source>
</reference>
<protein>
    <submittedName>
        <fullName evidence="3">Exopolyphosphatase / guanosine-5'-triphosphate,3'-diphosphate pyrophosphatase</fullName>
    </submittedName>
</protein>
<feature type="domain" description="Ppx/GppA phosphatase N-terminal" evidence="2">
    <location>
        <begin position="17"/>
        <end position="307"/>
    </location>
</feature>
<evidence type="ECO:0000259" key="2">
    <source>
        <dbReference type="Pfam" id="PF02541"/>
    </source>
</evidence>
<dbReference type="STRING" id="1121256.SAMN02746089_00779"/>
<dbReference type="InterPro" id="IPR050273">
    <property type="entry name" value="GppA/Ppx_hydrolase"/>
</dbReference>
<dbReference type="AlphaFoldDB" id="A0A1M4W7C9"/>
<evidence type="ECO:0000313" key="4">
    <source>
        <dbReference type="Proteomes" id="UP000184088"/>
    </source>
</evidence>
<dbReference type="Proteomes" id="UP000184088">
    <property type="component" value="Unassembled WGS sequence"/>
</dbReference>
<gene>
    <name evidence="3" type="ORF">SAMN02746089_00779</name>
</gene>
<dbReference type="PANTHER" id="PTHR30005">
    <property type="entry name" value="EXOPOLYPHOSPHATASE"/>
    <property type="match status" value="1"/>
</dbReference>
<dbReference type="Gene3D" id="3.30.420.150">
    <property type="entry name" value="Exopolyphosphatase. Domain 2"/>
    <property type="match status" value="1"/>
</dbReference>
<keyword evidence="4" id="KW-1185">Reference proteome</keyword>
<organism evidence="3 4">
    <name type="scientific">Caldanaerobius fijiensis DSM 17918</name>
    <dbReference type="NCBI Taxonomy" id="1121256"/>
    <lineage>
        <taxon>Bacteria</taxon>
        <taxon>Bacillati</taxon>
        <taxon>Bacillota</taxon>
        <taxon>Clostridia</taxon>
        <taxon>Thermoanaerobacterales</taxon>
        <taxon>Thermoanaerobacteraceae</taxon>
        <taxon>Caldanaerobius</taxon>
    </lineage>
</organism>
<accession>A0A1M4W7C9</accession>
<dbReference type="Gene3D" id="3.30.420.40">
    <property type="match status" value="1"/>
</dbReference>
<dbReference type="SUPFAM" id="SSF53067">
    <property type="entry name" value="Actin-like ATPase domain"/>
    <property type="match status" value="2"/>
</dbReference>
<name>A0A1M4W7C9_9THEO</name>
<comment type="similarity">
    <text evidence="1">Belongs to the GppA/Ppx family.</text>
</comment>
<dbReference type="InterPro" id="IPR003695">
    <property type="entry name" value="Ppx_GppA_N"/>
</dbReference>
<dbReference type="OrthoDB" id="9807195at2"/>
<sequence>MRFGCIDIGTNSVRLLIADADKNGITKIYKGIKTTRLGTGVDITSTLKIDAICRTVDAVTNFVDIARSFHCDKIIAIGTSAVRDALNKEVLLQEIYQKTGVRVDVISGKKEAELAFKGVAGGIKSCEGKSILIVDIGGGSTEFTYGEKNKIKERYSLNIGAVRLTERYLNESLYDKSHMQKLSEDIEMNLMLLHRLKEIILSRGKRIVAVGVGGTITSLAAIDQNLDVYDSEKVHSYVLTYHRVYSILNVLSGMSSDERKRVKGLMPERADIIVAGVMILTKVMEYFELEEISVSEWDNLEGLIFENIP</sequence>
<dbReference type="EMBL" id="FQVH01000005">
    <property type="protein sequence ID" value="SHE77161.1"/>
    <property type="molecule type" value="Genomic_DNA"/>
</dbReference>
<dbReference type="CDD" id="cd24054">
    <property type="entry name" value="ASKHA_NBD_AaPPX-GppA_MtPPX2-like"/>
    <property type="match status" value="1"/>
</dbReference>
<dbReference type="GO" id="GO:0016462">
    <property type="term" value="F:pyrophosphatase activity"/>
    <property type="evidence" value="ECO:0007669"/>
    <property type="project" value="TreeGrafter"/>
</dbReference>
<evidence type="ECO:0000313" key="3">
    <source>
        <dbReference type="EMBL" id="SHE77161.1"/>
    </source>
</evidence>
<evidence type="ECO:0000256" key="1">
    <source>
        <dbReference type="ARBA" id="ARBA00007125"/>
    </source>
</evidence>
<dbReference type="RefSeq" id="WP_073341908.1">
    <property type="nucleotide sequence ID" value="NZ_FQVH01000005.1"/>
</dbReference>
<dbReference type="PANTHER" id="PTHR30005:SF0">
    <property type="entry name" value="RETROGRADE REGULATION PROTEIN 2"/>
    <property type="match status" value="1"/>
</dbReference>
<dbReference type="Pfam" id="PF02541">
    <property type="entry name" value="Ppx-GppA"/>
    <property type="match status" value="1"/>
</dbReference>
<proteinExistence type="inferred from homology"/>
<dbReference type="InterPro" id="IPR043129">
    <property type="entry name" value="ATPase_NBD"/>
</dbReference>